<dbReference type="AlphaFoldDB" id="A0A915KYM0"/>
<dbReference type="InterPro" id="IPR016024">
    <property type="entry name" value="ARM-type_fold"/>
</dbReference>
<dbReference type="PANTHER" id="PTHR13129">
    <property type="entry name" value="VPRBP PROTEIN-RELATED"/>
    <property type="match status" value="1"/>
</dbReference>
<dbReference type="GO" id="GO:0016567">
    <property type="term" value="P:protein ubiquitination"/>
    <property type="evidence" value="ECO:0007669"/>
    <property type="project" value="InterPro"/>
</dbReference>
<dbReference type="WBParaSite" id="nRc.2.0.1.t44037-RA">
    <property type="protein sequence ID" value="nRc.2.0.1.t44037-RA"/>
    <property type="gene ID" value="nRc.2.0.1.g44037"/>
</dbReference>
<organism evidence="3 4">
    <name type="scientific">Romanomermis culicivorax</name>
    <name type="common">Nematode worm</name>
    <dbReference type="NCBI Taxonomy" id="13658"/>
    <lineage>
        <taxon>Eukaryota</taxon>
        <taxon>Metazoa</taxon>
        <taxon>Ecdysozoa</taxon>
        <taxon>Nematoda</taxon>
        <taxon>Enoplea</taxon>
        <taxon>Dorylaimia</taxon>
        <taxon>Mermithida</taxon>
        <taxon>Mermithoidea</taxon>
        <taxon>Mermithidae</taxon>
        <taxon>Romanomermis</taxon>
    </lineage>
</organism>
<keyword evidence="2" id="KW-0539">Nucleus</keyword>
<dbReference type="PANTHER" id="PTHR13129:SF4">
    <property type="entry name" value="DDB1- AND CUL4-ASSOCIATED FACTOR 1"/>
    <property type="match status" value="1"/>
</dbReference>
<evidence type="ECO:0000313" key="3">
    <source>
        <dbReference type="Proteomes" id="UP000887565"/>
    </source>
</evidence>
<sequence>ISEIIEQQTEQYLKQDPDPFDERHPGRVDPNCTLGHVMKVLLKDEDFIAKLLDSYLLARENVELNIAACRLLLDIIPATDVVRVFQETEGLIEELFRWADTGADPLKYYACGLLSCAMEVQDMSSSYRASNSALFPALLRHLHTLKDEMEAQFFVVGASGICKNSQQPLPSSSKDDIFLTSTPSTSTAAIPPSDFSSLTNEQFTDDSKRPALLDVVASSSTIITQTTSSNVVVPACNLISCMLTIIITDIPHNL</sequence>
<evidence type="ECO:0000313" key="4">
    <source>
        <dbReference type="WBParaSite" id="nRc.2.0.1.t44037-RA"/>
    </source>
</evidence>
<protein>
    <submittedName>
        <fullName evidence="4">Uncharacterized protein</fullName>
    </submittedName>
</protein>
<dbReference type="GO" id="GO:0080008">
    <property type="term" value="C:Cul4-RING E3 ubiquitin ligase complex"/>
    <property type="evidence" value="ECO:0007669"/>
    <property type="project" value="TreeGrafter"/>
</dbReference>
<keyword evidence="3" id="KW-1185">Reference proteome</keyword>
<comment type="subcellular location">
    <subcellularLocation>
        <location evidence="1">Nucleus</location>
    </subcellularLocation>
</comment>
<dbReference type="GO" id="GO:0005634">
    <property type="term" value="C:nucleus"/>
    <property type="evidence" value="ECO:0007669"/>
    <property type="project" value="UniProtKB-SubCell"/>
</dbReference>
<accession>A0A915KYM0</accession>
<proteinExistence type="predicted"/>
<dbReference type="InterPro" id="IPR033270">
    <property type="entry name" value="VPRBP/DCAF1"/>
</dbReference>
<evidence type="ECO:0000256" key="2">
    <source>
        <dbReference type="ARBA" id="ARBA00023242"/>
    </source>
</evidence>
<name>A0A915KYM0_ROMCU</name>
<evidence type="ECO:0000256" key="1">
    <source>
        <dbReference type="ARBA" id="ARBA00004123"/>
    </source>
</evidence>
<reference evidence="4" key="1">
    <citation type="submission" date="2022-11" db="UniProtKB">
        <authorList>
            <consortium name="WormBaseParasite"/>
        </authorList>
    </citation>
    <scope>IDENTIFICATION</scope>
</reference>
<dbReference type="SUPFAM" id="SSF48371">
    <property type="entry name" value="ARM repeat"/>
    <property type="match status" value="1"/>
</dbReference>
<dbReference type="Proteomes" id="UP000887565">
    <property type="component" value="Unplaced"/>
</dbReference>